<keyword evidence="9 13" id="KW-0472">Membrane</keyword>
<feature type="transmembrane region" description="Helical" evidence="13">
    <location>
        <begin position="38"/>
        <end position="57"/>
    </location>
</feature>
<evidence type="ECO:0000256" key="3">
    <source>
        <dbReference type="ARBA" id="ARBA00022516"/>
    </source>
</evidence>
<evidence type="ECO:0000313" key="16">
    <source>
        <dbReference type="Proteomes" id="UP000462760"/>
    </source>
</evidence>
<evidence type="ECO:0000313" key="15">
    <source>
        <dbReference type="EMBL" id="MSS42602.1"/>
    </source>
</evidence>
<evidence type="ECO:0000256" key="4">
    <source>
        <dbReference type="ARBA" id="ARBA00022679"/>
    </source>
</evidence>
<keyword evidence="4" id="KW-0808">Transferase</keyword>
<name>A0A844FF79_9FIRM</name>
<evidence type="ECO:0000256" key="13">
    <source>
        <dbReference type="SAM" id="Phobius"/>
    </source>
</evidence>
<dbReference type="Proteomes" id="UP000462760">
    <property type="component" value="Unassembled WGS sequence"/>
</dbReference>
<dbReference type="InterPro" id="IPR027379">
    <property type="entry name" value="CLS_N"/>
</dbReference>
<feature type="transmembrane region" description="Helical" evidence="13">
    <location>
        <begin position="69"/>
        <end position="87"/>
    </location>
</feature>
<dbReference type="PROSITE" id="PS50035">
    <property type="entry name" value="PLD"/>
    <property type="match status" value="2"/>
</dbReference>
<keyword evidence="11" id="KW-1208">Phospholipid metabolism</keyword>
<keyword evidence="10" id="KW-0594">Phospholipid biosynthesis</keyword>
<dbReference type="AlphaFoldDB" id="A0A844FF79"/>
<gene>
    <name evidence="15" type="primary">cls</name>
    <name evidence="15" type="ORF">FYJ27_02475</name>
</gene>
<dbReference type="GO" id="GO:0005886">
    <property type="term" value="C:plasma membrane"/>
    <property type="evidence" value="ECO:0007669"/>
    <property type="project" value="UniProtKB-SubCell"/>
</dbReference>
<dbReference type="SMART" id="SM00155">
    <property type="entry name" value="PLDc"/>
    <property type="match status" value="2"/>
</dbReference>
<organism evidence="15 16">
    <name type="scientific">Anaerosalibacter bizertensis</name>
    <dbReference type="NCBI Taxonomy" id="932217"/>
    <lineage>
        <taxon>Bacteria</taxon>
        <taxon>Bacillati</taxon>
        <taxon>Bacillota</taxon>
        <taxon>Tissierellia</taxon>
        <taxon>Tissierellales</taxon>
        <taxon>Sporanaerobacteraceae</taxon>
        <taxon>Anaerosalibacter</taxon>
    </lineage>
</organism>
<evidence type="ECO:0000256" key="7">
    <source>
        <dbReference type="ARBA" id="ARBA00022989"/>
    </source>
</evidence>
<dbReference type="InterPro" id="IPR022924">
    <property type="entry name" value="Cardiolipin_synthase"/>
</dbReference>
<evidence type="ECO:0000259" key="14">
    <source>
        <dbReference type="PROSITE" id="PS50035"/>
    </source>
</evidence>
<evidence type="ECO:0000256" key="12">
    <source>
        <dbReference type="NCBIfam" id="TIGR04265"/>
    </source>
</evidence>
<dbReference type="RefSeq" id="WP_154482634.1">
    <property type="nucleotide sequence ID" value="NZ_JAHLOA010000001.1"/>
</dbReference>
<dbReference type="PANTHER" id="PTHR21248:SF22">
    <property type="entry name" value="PHOSPHOLIPASE D"/>
    <property type="match status" value="1"/>
</dbReference>
<evidence type="ECO:0000256" key="9">
    <source>
        <dbReference type="ARBA" id="ARBA00023136"/>
    </source>
</evidence>
<feature type="transmembrane region" description="Helical" evidence="13">
    <location>
        <begin position="12"/>
        <end position="32"/>
    </location>
</feature>
<protein>
    <recommendedName>
        <fullName evidence="12">Cardiolipin synthase</fullName>
        <ecNumber evidence="12">2.7.8.-</ecNumber>
    </recommendedName>
</protein>
<evidence type="ECO:0000256" key="5">
    <source>
        <dbReference type="ARBA" id="ARBA00022692"/>
    </source>
</evidence>
<proteinExistence type="predicted"/>
<dbReference type="SUPFAM" id="SSF56024">
    <property type="entry name" value="Phospholipase D/nuclease"/>
    <property type="match status" value="2"/>
</dbReference>
<evidence type="ECO:0000256" key="2">
    <source>
        <dbReference type="ARBA" id="ARBA00022475"/>
    </source>
</evidence>
<comment type="subcellular location">
    <subcellularLocation>
        <location evidence="1">Cell membrane</location>
        <topology evidence="1">Multi-pass membrane protein</topology>
    </subcellularLocation>
</comment>
<dbReference type="Pfam" id="PF13396">
    <property type="entry name" value="PLDc_N"/>
    <property type="match status" value="1"/>
</dbReference>
<accession>A0A844FF79</accession>
<dbReference type="GO" id="GO:0008808">
    <property type="term" value="F:cardiolipin synthase activity"/>
    <property type="evidence" value="ECO:0007669"/>
    <property type="project" value="UniProtKB-UniRule"/>
</dbReference>
<dbReference type="InterPro" id="IPR001736">
    <property type="entry name" value="PLipase_D/transphosphatidylase"/>
</dbReference>
<feature type="domain" description="PLD phosphodiesterase" evidence="14">
    <location>
        <begin position="245"/>
        <end position="272"/>
    </location>
</feature>
<dbReference type="EMBL" id="VULR01000002">
    <property type="protein sequence ID" value="MSS42602.1"/>
    <property type="molecule type" value="Genomic_DNA"/>
</dbReference>
<dbReference type="InterPro" id="IPR025202">
    <property type="entry name" value="PLD-like_dom"/>
</dbReference>
<dbReference type="OrthoDB" id="9762009at2"/>
<dbReference type="GO" id="GO:0032049">
    <property type="term" value="P:cardiolipin biosynthetic process"/>
    <property type="evidence" value="ECO:0007669"/>
    <property type="project" value="UniProtKB-UniRule"/>
</dbReference>
<dbReference type="PANTHER" id="PTHR21248">
    <property type="entry name" value="CARDIOLIPIN SYNTHASE"/>
    <property type="match status" value="1"/>
</dbReference>
<dbReference type="CDD" id="cd09160">
    <property type="entry name" value="PLDc_SMU_988_like_2"/>
    <property type="match status" value="1"/>
</dbReference>
<keyword evidence="6" id="KW-0677">Repeat</keyword>
<dbReference type="NCBIfam" id="TIGR04265">
    <property type="entry name" value="bac_cardiolipin"/>
    <property type="match status" value="1"/>
</dbReference>
<evidence type="ECO:0000256" key="10">
    <source>
        <dbReference type="ARBA" id="ARBA00023209"/>
    </source>
</evidence>
<evidence type="ECO:0000256" key="6">
    <source>
        <dbReference type="ARBA" id="ARBA00022737"/>
    </source>
</evidence>
<sequence>MRQKWLWTLIHRRILISLLLVVQFAIIIYLVFSSSKNSMFINWGLKAISLLAALHIISKKEKGAYKLTWVFLILVFPVFGGLFYLLFNFQISTRKMSRILSCIENESKPLFLMSGNIFEDACNEAPEYIPQIQYLQNFADFPIYSNTKTKYLSPGEEMFKHLIEELKKAEDYIFLEFFIVHEGIMWNTVLDILIEKAKKGVDVRLIYDDIGCFFLLPKDYPQRLEKLGIKCVVFNPFRPFLSTKQNNRDHRKIAVIDGKVAFTGGINLADEYINAVEKYGHWKDAAIMVEGEGAWSFTLMFLQMWALCSGIEEDFTQYYPWKKEPCTIEKDGLVQPYADSPMDKENVGEHVYLHIINNAKKYIYINTPYLIIDDSMLSALTLAAKSGVDVRIVTPYCWDKRIVHITTRSYYRDLIEAGVKIYEYSKGFIHSKTFVSDDKVATVGTTNLDFRSLYLHFECGVWLYKSKAVMEVRDDFIETLEKCYQVTEEDCKNNAIIRFIQEVFRLFAPLM</sequence>
<feature type="domain" description="PLD phosphodiesterase" evidence="14">
    <location>
        <begin position="425"/>
        <end position="452"/>
    </location>
</feature>
<keyword evidence="7 13" id="KW-1133">Transmembrane helix</keyword>
<dbReference type="CDD" id="cd09154">
    <property type="entry name" value="PLDc_SMU_988_like_1"/>
    <property type="match status" value="1"/>
</dbReference>
<dbReference type="Gene3D" id="3.30.870.10">
    <property type="entry name" value="Endonuclease Chain A"/>
    <property type="match status" value="2"/>
</dbReference>
<reference evidence="15 16" key="1">
    <citation type="submission" date="2019-08" db="EMBL/GenBank/DDBJ databases">
        <title>In-depth cultivation of the pig gut microbiome towards novel bacterial diversity and tailored functional studies.</title>
        <authorList>
            <person name="Wylensek D."/>
            <person name="Hitch T.C.A."/>
            <person name="Clavel T."/>
        </authorList>
    </citation>
    <scope>NUCLEOTIDE SEQUENCE [LARGE SCALE GENOMIC DNA]</scope>
    <source>
        <strain evidence="15 16">Med78-601-WT-4W-RMD-3</strain>
    </source>
</reference>
<keyword evidence="5 13" id="KW-0812">Transmembrane</keyword>
<keyword evidence="2" id="KW-1003">Cell membrane</keyword>
<dbReference type="Pfam" id="PF13091">
    <property type="entry name" value="PLDc_2"/>
    <property type="match status" value="2"/>
</dbReference>
<keyword evidence="8" id="KW-0443">Lipid metabolism</keyword>
<evidence type="ECO:0000256" key="8">
    <source>
        <dbReference type="ARBA" id="ARBA00023098"/>
    </source>
</evidence>
<keyword evidence="3" id="KW-0444">Lipid biosynthesis</keyword>
<comment type="caution">
    <text evidence="15">The sequence shown here is derived from an EMBL/GenBank/DDBJ whole genome shotgun (WGS) entry which is preliminary data.</text>
</comment>
<dbReference type="EC" id="2.7.8.-" evidence="12"/>
<evidence type="ECO:0000256" key="11">
    <source>
        <dbReference type="ARBA" id="ARBA00023264"/>
    </source>
</evidence>
<evidence type="ECO:0000256" key="1">
    <source>
        <dbReference type="ARBA" id="ARBA00004651"/>
    </source>
</evidence>